<evidence type="ECO:0000313" key="4">
    <source>
        <dbReference type="EMBL" id="XBY45939.1"/>
    </source>
</evidence>
<evidence type="ECO:0000256" key="1">
    <source>
        <dbReference type="ARBA" id="ARBA00022729"/>
    </source>
</evidence>
<evidence type="ECO:0000256" key="2">
    <source>
        <dbReference type="ARBA" id="ARBA00022764"/>
    </source>
</evidence>
<keyword evidence="1 3" id="KW-0732">Signal</keyword>
<dbReference type="InterPro" id="IPR006059">
    <property type="entry name" value="SBP"/>
</dbReference>
<dbReference type="Pfam" id="PF13416">
    <property type="entry name" value="SBP_bac_8"/>
    <property type="match status" value="1"/>
</dbReference>
<gene>
    <name evidence="4" type="ORF">ABS361_06745</name>
</gene>
<dbReference type="RefSeq" id="WP_407051034.1">
    <property type="nucleotide sequence ID" value="NZ_CP158568.1"/>
</dbReference>
<protein>
    <submittedName>
        <fullName evidence="4">ABC transporter substrate-binding protein</fullName>
    </submittedName>
</protein>
<dbReference type="KEGG" id="mflg:ABS361_06745"/>
<dbReference type="AlphaFoldDB" id="A0AAU7XD79"/>
<dbReference type="PANTHER" id="PTHR30222">
    <property type="entry name" value="SPERMIDINE/PUTRESCINE-BINDING PERIPLASMIC PROTEIN"/>
    <property type="match status" value="1"/>
</dbReference>
<dbReference type="SUPFAM" id="SSF53850">
    <property type="entry name" value="Periplasmic binding protein-like II"/>
    <property type="match status" value="1"/>
</dbReference>
<accession>A0AAU7XD79</accession>
<dbReference type="CDD" id="cd13589">
    <property type="entry name" value="PBP2_polyamine_RpCGA009"/>
    <property type="match status" value="1"/>
</dbReference>
<proteinExistence type="predicted"/>
<name>A0AAU7XD79_9HYPH</name>
<feature type="chain" id="PRO_5043493312" evidence="3">
    <location>
        <begin position="25"/>
        <end position="348"/>
    </location>
</feature>
<sequence length="348" mass="38143">MTFKTLTAALSVIALASASSAALAADGLTITSWGGAYQKSQQEAYFKPYAAKAGIKITEEEYNGEVARIRAMVQSGNTTWDAVDVDAATAQQGCDEGILTPIDYSKFGGKDKFVKGSTFECAIPTIIYSTIFAYDGDKIKDGPTKIADLFDTKKWPGKRALQKTPFGNLEFALMADGVPADKVYETLKTKEGVDRAFKKLDTIKKDVVWWEAGAQPPQLLAAGEVVMTTAWNGRIFGANKADKKNFKIVWDGQLQDWDLWAIPKGVKNLEASYKFLQFASSPEPQAEQTKWISYGPALVAATPFVQPDILKDLPTAPENAKTALANDPVFWGDNKEELLKRFNAWLAQ</sequence>
<dbReference type="EMBL" id="CP158568">
    <property type="protein sequence ID" value="XBY45939.1"/>
    <property type="molecule type" value="Genomic_DNA"/>
</dbReference>
<feature type="signal peptide" evidence="3">
    <location>
        <begin position="1"/>
        <end position="24"/>
    </location>
</feature>
<organism evidence="4">
    <name type="scientific">Methyloraptor flagellatus</name>
    <dbReference type="NCBI Taxonomy" id="3162530"/>
    <lineage>
        <taxon>Bacteria</taxon>
        <taxon>Pseudomonadati</taxon>
        <taxon>Pseudomonadota</taxon>
        <taxon>Alphaproteobacteria</taxon>
        <taxon>Hyphomicrobiales</taxon>
        <taxon>Ancalomicrobiaceae</taxon>
        <taxon>Methyloraptor</taxon>
    </lineage>
</organism>
<keyword evidence="2" id="KW-0574">Periplasm</keyword>
<evidence type="ECO:0000256" key="3">
    <source>
        <dbReference type="SAM" id="SignalP"/>
    </source>
</evidence>
<dbReference type="Gene3D" id="3.40.190.10">
    <property type="entry name" value="Periplasmic binding protein-like II"/>
    <property type="match status" value="2"/>
</dbReference>
<dbReference type="PANTHER" id="PTHR30222:SF2">
    <property type="entry name" value="ABC TRANSPORTER SUBSTRATE-BINDING PROTEIN"/>
    <property type="match status" value="1"/>
</dbReference>
<reference evidence="4" key="1">
    <citation type="submission" date="2024-06" db="EMBL/GenBank/DDBJ databases">
        <title>Methylostella associata gen. nov., sp. nov., a novel Ancalomicrobiaceae-affiliated facultatively methylotrophic bacteria that feed on methanotrophs of the genus Methylococcus.</title>
        <authorList>
            <person name="Saltykova V."/>
            <person name="Danilova O.V."/>
            <person name="Oshkin I.Y."/>
            <person name="Belova S.E."/>
            <person name="Pimenov N.V."/>
            <person name="Dedysh S.N."/>
        </authorList>
    </citation>
    <scope>NUCLEOTIDE SEQUENCE</scope>
    <source>
        <strain evidence="4">S20</strain>
    </source>
</reference>